<proteinExistence type="predicted"/>
<comment type="caution">
    <text evidence="1">The sequence shown here is derived from an EMBL/GenBank/DDBJ whole genome shotgun (WGS) entry which is preliminary data.</text>
</comment>
<protein>
    <submittedName>
        <fullName evidence="1">Uncharacterized protein</fullName>
    </submittedName>
</protein>
<evidence type="ECO:0000313" key="2">
    <source>
        <dbReference type="Proteomes" id="UP000712281"/>
    </source>
</evidence>
<dbReference type="Proteomes" id="UP000712281">
    <property type="component" value="Unassembled WGS sequence"/>
</dbReference>
<accession>A0A8S9LTU1</accession>
<reference evidence="1" key="1">
    <citation type="submission" date="2019-12" db="EMBL/GenBank/DDBJ databases">
        <title>Genome sequencing and annotation of Brassica cretica.</title>
        <authorList>
            <person name="Studholme D.J."/>
            <person name="Sarris P.F."/>
        </authorList>
    </citation>
    <scope>NUCLEOTIDE SEQUENCE</scope>
    <source>
        <strain evidence="1">PFS-001/15</strain>
        <tissue evidence="1">Leaf</tissue>
    </source>
</reference>
<name>A0A8S9LTU1_BRACR</name>
<sequence length="90" mass="10115">MTIGTRTNQARSLRYYRTCMLSGRYSVLAEAQSLRSDRARAEAWSLAFVLLGRYVATELEPKPGRNVATERSFCSIATQRPSSSETSIQH</sequence>
<dbReference type="AlphaFoldDB" id="A0A8S9LTU1"/>
<organism evidence="1 2">
    <name type="scientific">Brassica cretica</name>
    <name type="common">Mustard</name>
    <dbReference type="NCBI Taxonomy" id="69181"/>
    <lineage>
        <taxon>Eukaryota</taxon>
        <taxon>Viridiplantae</taxon>
        <taxon>Streptophyta</taxon>
        <taxon>Embryophyta</taxon>
        <taxon>Tracheophyta</taxon>
        <taxon>Spermatophyta</taxon>
        <taxon>Magnoliopsida</taxon>
        <taxon>eudicotyledons</taxon>
        <taxon>Gunneridae</taxon>
        <taxon>Pentapetalae</taxon>
        <taxon>rosids</taxon>
        <taxon>malvids</taxon>
        <taxon>Brassicales</taxon>
        <taxon>Brassicaceae</taxon>
        <taxon>Brassiceae</taxon>
        <taxon>Brassica</taxon>
    </lineage>
</organism>
<dbReference type="EMBL" id="QGKW02000276">
    <property type="protein sequence ID" value="KAF2609447.1"/>
    <property type="molecule type" value="Genomic_DNA"/>
</dbReference>
<gene>
    <name evidence="1" type="ORF">F2Q68_00043224</name>
</gene>
<evidence type="ECO:0000313" key="1">
    <source>
        <dbReference type="EMBL" id="KAF2609447.1"/>
    </source>
</evidence>